<dbReference type="EMBL" id="JBEXPZ010000056">
    <property type="protein sequence ID" value="MET9849622.1"/>
    <property type="molecule type" value="Genomic_DNA"/>
</dbReference>
<dbReference type="RefSeq" id="WP_355402265.1">
    <property type="nucleotide sequence ID" value="NZ_JBEGHN010000007.1"/>
</dbReference>
<keyword evidence="3" id="KW-1185">Reference proteome</keyword>
<name>A0ABV2V8D7_9ACTN</name>
<dbReference type="InterPro" id="IPR001387">
    <property type="entry name" value="Cro/C1-type_HTH"/>
</dbReference>
<dbReference type="PROSITE" id="PS50943">
    <property type="entry name" value="HTH_CROC1"/>
    <property type="match status" value="1"/>
</dbReference>
<sequence length="130" mass="13852">MATRPNPAAKNFARFVKDAATRAGYAVNSSSGDGVARIAEKTGMSEADIAKILKGEYEIPADPLKPLADALDVPQKDLLRAAGVLEGRTLPQDRPLTVQLAAQRLGIKSPKNVAAFETLVTALLDAEKRR</sequence>
<protein>
    <submittedName>
        <fullName evidence="2">Helix-turn-helix transcriptional regulator</fullName>
    </submittedName>
</protein>
<dbReference type="InterPro" id="IPR010982">
    <property type="entry name" value="Lambda_DNA-bd_dom_sf"/>
</dbReference>
<gene>
    <name evidence="2" type="ORF">ABZZ21_34740</name>
</gene>
<dbReference type="Gene3D" id="1.10.260.40">
    <property type="entry name" value="lambda repressor-like DNA-binding domains"/>
    <property type="match status" value="1"/>
</dbReference>
<feature type="domain" description="HTH cro/C1-type" evidence="1">
    <location>
        <begin position="39"/>
        <end position="78"/>
    </location>
</feature>
<organism evidence="2 3">
    <name type="scientific">Streptomyces ossamyceticus</name>
    <dbReference type="NCBI Taxonomy" id="249581"/>
    <lineage>
        <taxon>Bacteria</taxon>
        <taxon>Bacillati</taxon>
        <taxon>Actinomycetota</taxon>
        <taxon>Actinomycetes</taxon>
        <taxon>Kitasatosporales</taxon>
        <taxon>Streptomycetaceae</taxon>
        <taxon>Streptomyces</taxon>
    </lineage>
</organism>
<evidence type="ECO:0000313" key="2">
    <source>
        <dbReference type="EMBL" id="MET9849622.1"/>
    </source>
</evidence>
<dbReference type="SUPFAM" id="SSF47413">
    <property type="entry name" value="lambda repressor-like DNA-binding domains"/>
    <property type="match status" value="1"/>
</dbReference>
<dbReference type="Proteomes" id="UP001550210">
    <property type="component" value="Unassembled WGS sequence"/>
</dbReference>
<accession>A0ABV2V8D7</accession>
<comment type="caution">
    <text evidence="2">The sequence shown here is derived from an EMBL/GenBank/DDBJ whole genome shotgun (WGS) entry which is preliminary data.</text>
</comment>
<proteinExistence type="predicted"/>
<reference evidence="2 3" key="1">
    <citation type="submission" date="2024-06" db="EMBL/GenBank/DDBJ databases">
        <title>The Natural Products Discovery Center: Release of the First 8490 Sequenced Strains for Exploring Actinobacteria Biosynthetic Diversity.</title>
        <authorList>
            <person name="Kalkreuter E."/>
            <person name="Kautsar S.A."/>
            <person name="Yang D."/>
            <person name="Bader C.D."/>
            <person name="Teijaro C.N."/>
            <person name="Fluegel L."/>
            <person name="Davis C.M."/>
            <person name="Simpson J.R."/>
            <person name="Lauterbach L."/>
            <person name="Steele A.D."/>
            <person name="Gui C."/>
            <person name="Meng S."/>
            <person name="Li G."/>
            <person name="Viehrig K."/>
            <person name="Ye F."/>
            <person name="Su P."/>
            <person name="Kiefer A.F."/>
            <person name="Nichols A."/>
            <person name="Cepeda A.J."/>
            <person name="Yan W."/>
            <person name="Fan B."/>
            <person name="Jiang Y."/>
            <person name="Adhikari A."/>
            <person name="Zheng C.-J."/>
            <person name="Schuster L."/>
            <person name="Cowan T.M."/>
            <person name="Smanski M.J."/>
            <person name="Chevrette M.G."/>
            <person name="De Carvalho L.P.S."/>
            <person name="Shen B."/>
        </authorList>
    </citation>
    <scope>NUCLEOTIDE SEQUENCE [LARGE SCALE GENOMIC DNA]</scope>
    <source>
        <strain evidence="2 3">NPDC006434</strain>
    </source>
</reference>
<evidence type="ECO:0000259" key="1">
    <source>
        <dbReference type="PROSITE" id="PS50943"/>
    </source>
</evidence>
<evidence type="ECO:0000313" key="3">
    <source>
        <dbReference type="Proteomes" id="UP001550210"/>
    </source>
</evidence>
<dbReference type="Pfam" id="PF13443">
    <property type="entry name" value="HTH_26"/>
    <property type="match status" value="1"/>
</dbReference>
<dbReference type="CDD" id="cd00093">
    <property type="entry name" value="HTH_XRE"/>
    <property type="match status" value="1"/>
</dbReference>